<dbReference type="InterPro" id="IPR006311">
    <property type="entry name" value="TAT_signal"/>
</dbReference>
<dbReference type="PROSITE" id="PS51318">
    <property type="entry name" value="TAT"/>
    <property type="match status" value="1"/>
</dbReference>
<feature type="signal peptide" evidence="1">
    <location>
        <begin position="1"/>
        <end position="27"/>
    </location>
</feature>
<evidence type="ECO:0000313" key="3">
    <source>
        <dbReference type="Proteomes" id="UP001519325"/>
    </source>
</evidence>
<dbReference type="Proteomes" id="UP001519325">
    <property type="component" value="Unassembled WGS sequence"/>
</dbReference>
<name>A0ABS4QUP6_9NOCA</name>
<reference evidence="2 3" key="1">
    <citation type="submission" date="2021-03" db="EMBL/GenBank/DDBJ databases">
        <title>Sequencing the genomes of 1000 actinobacteria strains.</title>
        <authorList>
            <person name="Klenk H.-P."/>
        </authorList>
    </citation>
    <scope>NUCLEOTIDE SEQUENCE [LARGE SCALE GENOMIC DNA]</scope>
    <source>
        <strain evidence="2 3">DSM 45516</strain>
    </source>
</reference>
<dbReference type="EMBL" id="JAGGMR010000001">
    <property type="protein sequence ID" value="MBP2194336.1"/>
    <property type="molecule type" value="Genomic_DNA"/>
</dbReference>
<evidence type="ECO:0000313" key="2">
    <source>
        <dbReference type="EMBL" id="MBP2194336.1"/>
    </source>
</evidence>
<organism evidence="2 3">
    <name type="scientific">Nocardia goodfellowii</name>
    <dbReference type="NCBI Taxonomy" id="882446"/>
    <lineage>
        <taxon>Bacteria</taxon>
        <taxon>Bacillati</taxon>
        <taxon>Actinomycetota</taxon>
        <taxon>Actinomycetes</taxon>
        <taxon>Mycobacteriales</taxon>
        <taxon>Nocardiaceae</taxon>
        <taxon>Nocardia</taxon>
    </lineage>
</organism>
<accession>A0ABS4QUP6</accession>
<dbReference type="RefSeq" id="WP_209897472.1">
    <property type="nucleotide sequence ID" value="NZ_JAGGMR010000001.1"/>
</dbReference>
<evidence type="ECO:0000256" key="1">
    <source>
        <dbReference type="SAM" id="SignalP"/>
    </source>
</evidence>
<comment type="caution">
    <text evidence="2">The sequence shown here is derived from an EMBL/GenBank/DDBJ whole genome shotgun (WGS) entry which is preliminary data.</text>
</comment>
<gene>
    <name evidence="2" type="ORF">BJ987_007237</name>
</gene>
<feature type="chain" id="PRO_5045875163" description="Streptomyces killer toxin-like beta/gamma crystallin domain-containing protein" evidence="1">
    <location>
        <begin position="28"/>
        <end position="115"/>
    </location>
</feature>
<proteinExistence type="predicted"/>
<evidence type="ECO:0008006" key="4">
    <source>
        <dbReference type="Google" id="ProtNLM"/>
    </source>
</evidence>
<protein>
    <recommendedName>
        <fullName evidence="4">Streptomyces killer toxin-like beta/gamma crystallin domain-containing protein</fullName>
    </recommendedName>
</protein>
<keyword evidence="3" id="KW-1185">Reference proteome</keyword>
<sequence>MRVAIRRGIIAAAAAAAGIAGLGPVAAAQPTIYHPVITPCGHLFRTPFEAPRPNTAVYWSPFGTANIACFDDGTGMRRFYQRDPGGGWHDMNELAPGQFFFVIFSSTVPNQATWG</sequence>
<keyword evidence="1" id="KW-0732">Signal</keyword>